<dbReference type="AlphaFoldDB" id="A0A1F7J8F9"/>
<dbReference type="InterPro" id="IPR029063">
    <property type="entry name" value="SAM-dependent_MTases_sf"/>
</dbReference>
<dbReference type="Proteomes" id="UP000176480">
    <property type="component" value="Unassembled WGS sequence"/>
</dbReference>
<dbReference type="EMBL" id="MGAR01000018">
    <property type="protein sequence ID" value="OGK51897.1"/>
    <property type="molecule type" value="Genomic_DNA"/>
</dbReference>
<name>A0A1F7J8F9_9BACT</name>
<sequence>MAAAESFLRRLVPTRVNYDKMSAPGLNLEGTTPNIRRGLFYYETLLRFNRRLLAGQKVLDFGCGYSNIGPELIRDGVHCEELALVDKNTTLLKHNPDVITVDGRNLVSHFNSRHFGVTLALFSTYQIPLPDRFCVFEQLAEVTSQALHIGPIFGEDLVWWSSEAEKLGLELTACLPFRGNWRQEEIFQPESFADYQKFVRRYSIEARIKTPQGDCPVIITSLLGHTLDYMGSNYLVLKRR</sequence>
<dbReference type="SUPFAM" id="SSF53335">
    <property type="entry name" value="S-adenosyl-L-methionine-dependent methyltransferases"/>
    <property type="match status" value="1"/>
</dbReference>
<reference evidence="1 2" key="1">
    <citation type="journal article" date="2016" name="Nat. Commun.">
        <title>Thousands of microbial genomes shed light on interconnected biogeochemical processes in an aquifer system.</title>
        <authorList>
            <person name="Anantharaman K."/>
            <person name="Brown C.T."/>
            <person name="Hug L.A."/>
            <person name="Sharon I."/>
            <person name="Castelle C.J."/>
            <person name="Probst A.J."/>
            <person name="Thomas B.C."/>
            <person name="Singh A."/>
            <person name="Wilkins M.J."/>
            <person name="Karaoz U."/>
            <person name="Brodie E.L."/>
            <person name="Williams K.H."/>
            <person name="Hubbard S.S."/>
            <person name="Banfield J.F."/>
        </authorList>
    </citation>
    <scope>NUCLEOTIDE SEQUENCE [LARGE SCALE GENOMIC DNA]</scope>
</reference>
<comment type="caution">
    <text evidence="1">The sequence shown here is derived from an EMBL/GenBank/DDBJ whole genome shotgun (WGS) entry which is preliminary data.</text>
</comment>
<gene>
    <name evidence="1" type="ORF">A2966_00770</name>
</gene>
<evidence type="ECO:0008006" key="3">
    <source>
        <dbReference type="Google" id="ProtNLM"/>
    </source>
</evidence>
<proteinExistence type="predicted"/>
<evidence type="ECO:0000313" key="1">
    <source>
        <dbReference type="EMBL" id="OGK51897.1"/>
    </source>
</evidence>
<protein>
    <recommendedName>
        <fullName evidence="3">Methyltransferase domain-containing protein</fullName>
    </recommendedName>
</protein>
<organism evidence="1 2">
    <name type="scientific">Candidatus Roizmanbacteria bacterium RIFCSPLOWO2_01_FULL_41_22</name>
    <dbReference type="NCBI Taxonomy" id="1802067"/>
    <lineage>
        <taxon>Bacteria</taxon>
        <taxon>Candidatus Roizmaniibacteriota</taxon>
    </lineage>
</organism>
<dbReference type="STRING" id="1802067.A2966_00770"/>
<evidence type="ECO:0000313" key="2">
    <source>
        <dbReference type="Proteomes" id="UP000176480"/>
    </source>
</evidence>
<accession>A0A1F7J8F9</accession>